<accession>A0ACB8E1Z3</accession>
<evidence type="ECO:0000313" key="2">
    <source>
        <dbReference type="Proteomes" id="UP000821865"/>
    </source>
</evidence>
<name>A0ACB8E1Z3_DERSI</name>
<comment type="caution">
    <text evidence="1">The sequence shown here is derived from an EMBL/GenBank/DDBJ whole genome shotgun (WGS) entry which is preliminary data.</text>
</comment>
<sequence>MASATSAHSSPATLLFVVAVFLCTCATTPCLGGDEANASSPETRRSESSYVQMLKEWIANAMDRTPPTLMRRLLEADVTTECSLGLLKMMRGVRNLEPWALRLIDASGKYPTGAFQLSRADLGAFDECVETVLFNDYGEETARGQYCNLIVYPGNKTNLDDLISLAMQFTHPRLGKFTNGIYELRVPLLYLGVCTLSNCNQEELQKLIRAAHREWQVASMTVTALDLDRDQERDGVRPLRFGPVDWGVRPLGVVRDPDRDLDPGFTLHLYLDLARLVGPVVGEGRCIPLVVAVAFVGAIGVA</sequence>
<protein>
    <submittedName>
        <fullName evidence="1">Uncharacterized protein</fullName>
    </submittedName>
</protein>
<dbReference type="Proteomes" id="UP000821865">
    <property type="component" value="Chromosome 1"/>
</dbReference>
<reference evidence="1" key="1">
    <citation type="submission" date="2020-05" db="EMBL/GenBank/DDBJ databases">
        <title>Large-scale comparative analyses of tick genomes elucidate their genetic diversity and vector capacities.</title>
        <authorList>
            <person name="Jia N."/>
            <person name="Wang J."/>
            <person name="Shi W."/>
            <person name="Du L."/>
            <person name="Sun Y."/>
            <person name="Zhan W."/>
            <person name="Jiang J."/>
            <person name="Wang Q."/>
            <person name="Zhang B."/>
            <person name="Ji P."/>
            <person name="Sakyi L.B."/>
            <person name="Cui X."/>
            <person name="Yuan T."/>
            <person name="Jiang B."/>
            <person name="Yang W."/>
            <person name="Lam T.T.-Y."/>
            <person name="Chang Q."/>
            <person name="Ding S."/>
            <person name="Wang X."/>
            <person name="Zhu J."/>
            <person name="Ruan X."/>
            <person name="Zhao L."/>
            <person name="Wei J."/>
            <person name="Que T."/>
            <person name="Du C."/>
            <person name="Cheng J."/>
            <person name="Dai P."/>
            <person name="Han X."/>
            <person name="Huang E."/>
            <person name="Gao Y."/>
            <person name="Liu J."/>
            <person name="Shao H."/>
            <person name="Ye R."/>
            <person name="Li L."/>
            <person name="Wei W."/>
            <person name="Wang X."/>
            <person name="Wang C."/>
            <person name="Yang T."/>
            <person name="Huo Q."/>
            <person name="Li W."/>
            <person name="Guo W."/>
            <person name="Chen H."/>
            <person name="Zhou L."/>
            <person name="Ni X."/>
            <person name="Tian J."/>
            <person name="Zhou Y."/>
            <person name="Sheng Y."/>
            <person name="Liu T."/>
            <person name="Pan Y."/>
            <person name="Xia L."/>
            <person name="Li J."/>
            <person name="Zhao F."/>
            <person name="Cao W."/>
        </authorList>
    </citation>
    <scope>NUCLEOTIDE SEQUENCE</scope>
    <source>
        <strain evidence="1">Dsil-2018</strain>
    </source>
</reference>
<proteinExistence type="predicted"/>
<dbReference type="EMBL" id="CM023470">
    <property type="protein sequence ID" value="KAH7980628.1"/>
    <property type="molecule type" value="Genomic_DNA"/>
</dbReference>
<keyword evidence="2" id="KW-1185">Reference proteome</keyword>
<evidence type="ECO:0000313" key="1">
    <source>
        <dbReference type="EMBL" id="KAH7980628.1"/>
    </source>
</evidence>
<gene>
    <name evidence="1" type="ORF">HPB49_017746</name>
</gene>
<organism evidence="1 2">
    <name type="scientific">Dermacentor silvarum</name>
    <name type="common">Tick</name>
    <dbReference type="NCBI Taxonomy" id="543639"/>
    <lineage>
        <taxon>Eukaryota</taxon>
        <taxon>Metazoa</taxon>
        <taxon>Ecdysozoa</taxon>
        <taxon>Arthropoda</taxon>
        <taxon>Chelicerata</taxon>
        <taxon>Arachnida</taxon>
        <taxon>Acari</taxon>
        <taxon>Parasitiformes</taxon>
        <taxon>Ixodida</taxon>
        <taxon>Ixodoidea</taxon>
        <taxon>Ixodidae</taxon>
        <taxon>Rhipicephalinae</taxon>
        <taxon>Dermacentor</taxon>
    </lineage>
</organism>